<comment type="subcellular location">
    <subcellularLocation>
        <location evidence="1">Cell membrane</location>
        <topology evidence="1">Multi-pass membrane protein</topology>
    </subcellularLocation>
</comment>
<evidence type="ECO:0000256" key="4">
    <source>
        <dbReference type="ARBA" id="ARBA00022989"/>
    </source>
</evidence>
<keyword evidence="3 6" id="KW-0812">Transmembrane</keyword>
<comment type="caution">
    <text evidence="8">The sequence shown here is derived from an EMBL/GenBank/DDBJ whole genome shotgun (WGS) entry which is preliminary data.</text>
</comment>
<protein>
    <submittedName>
        <fullName evidence="8">Flp pilus assembly protein TadB</fullName>
    </submittedName>
</protein>
<dbReference type="RefSeq" id="WP_307822447.1">
    <property type="nucleotide sequence ID" value="NZ_JAFBBO010000001.1"/>
</dbReference>
<evidence type="ECO:0000256" key="3">
    <source>
        <dbReference type="ARBA" id="ARBA00022692"/>
    </source>
</evidence>
<dbReference type="EMBL" id="JAFBBO010000001">
    <property type="protein sequence ID" value="MBM7478701.1"/>
    <property type="molecule type" value="Genomic_DNA"/>
</dbReference>
<feature type="transmembrane region" description="Helical" evidence="6">
    <location>
        <begin position="12"/>
        <end position="30"/>
    </location>
</feature>
<gene>
    <name evidence="8" type="ORF">JOD49_001621</name>
</gene>
<evidence type="ECO:0000259" key="7">
    <source>
        <dbReference type="Pfam" id="PF00482"/>
    </source>
</evidence>
<keyword evidence="2" id="KW-1003">Cell membrane</keyword>
<sequence>MSDWLAGVDRFVVGAVGCGVAVALAPWWAARAGVRARLVALTQAVRVVGRAPGPAGQVEIGVLLELLGAAVRAGTSVPRALEAVGQAIGGPDGAALARAGAAVVLGAGWAEAWSGAPARLAVVRSALGLAWEQGAAPGEALRAAGEQLRSDQQAAARQAAARLAVHLVLPLGVCFLPAFVLIGLLPVLLSLGGGVLGD</sequence>
<dbReference type="PANTHER" id="PTHR35007:SF3">
    <property type="entry name" value="POSSIBLE CONSERVED ALANINE RICH MEMBRANE PROTEIN"/>
    <property type="match status" value="1"/>
</dbReference>
<accession>A0ABS2LE50</accession>
<dbReference type="Pfam" id="PF00482">
    <property type="entry name" value="T2SSF"/>
    <property type="match status" value="1"/>
</dbReference>
<keyword evidence="9" id="KW-1185">Reference proteome</keyword>
<dbReference type="InterPro" id="IPR018076">
    <property type="entry name" value="T2SS_GspF_dom"/>
</dbReference>
<evidence type="ECO:0000313" key="8">
    <source>
        <dbReference type="EMBL" id="MBM7478701.1"/>
    </source>
</evidence>
<keyword evidence="4 6" id="KW-1133">Transmembrane helix</keyword>
<keyword evidence="5 6" id="KW-0472">Membrane</keyword>
<proteinExistence type="predicted"/>
<evidence type="ECO:0000256" key="2">
    <source>
        <dbReference type="ARBA" id="ARBA00022475"/>
    </source>
</evidence>
<dbReference type="Proteomes" id="UP000698059">
    <property type="component" value="Unassembled WGS sequence"/>
</dbReference>
<evidence type="ECO:0000313" key="9">
    <source>
        <dbReference type="Proteomes" id="UP000698059"/>
    </source>
</evidence>
<feature type="transmembrane region" description="Helical" evidence="6">
    <location>
        <begin position="167"/>
        <end position="189"/>
    </location>
</feature>
<reference evidence="8 9" key="1">
    <citation type="submission" date="2021-01" db="EMBL/GenBank/DDBJ databases">
        <title>Sequencing the genomes of 1000 actinobacteria strains.</title>
        <authorList>
            <person name="Klenk H.-P."/>
        </authorList>
    </citation>
    <scope>NUCLEOTIDE SEQUENCE [LARGE SCALE GENOMIC DNA]</scope>
    <source>
        <strain evidence="8 9">DSM 46000</strain>
    </source>
</reference>
<organism evidence="8 9">
    <name type="scientific">Oerskovia jenensis</name>
    <dbReference type="NCBI Taxonomy" id="162169"/>
    <lineage>
        <taxon>Bacteria</taxon>
        <taxon>Bacillati</taxon>
        <taxon>Actinomycetota</taxon>
        <taxon>Actinomycetes</taxon>
        <taxon>Micrococcales</taxon>
        <taxon>Cellulomonadaceae</taxon>
        <taxon>Oerskovia</taxon>
    </lineage>
</organism>
<name>A0ABS2LE50_9CELL</name>
<evidence type="ECO:0000256" key="5">
    <source>
        <dbReference type="ARBA" id="ARBA00023136"/>
    </source>
</evidence>
<evidence type="ECO:0000256" key="1">
    <source>
        <dbReference type="ARBA" id="ARBA00004651"/>
    </source>
</evidence>
<evidence type="ECO:0000256" key="6">
    <source>
        <dbReference type="SAM" id="Phobius"/>
    </source>
</evidence>
<dbReference type="PANTHER" id="PTHR35007">
    <property type="entry name" value="INTEGRAL MEMBRANE PROTEIN-RELATED"/>
    <property type="match status" value="1"/>
</dbReference>
<feature type="domain" description="Type II secretion system protein GspF" evidence="7">
    <location>
        <begin position="64"/>
        <end position="184"/>
    </location>
</feature>